<sequence length="275" mass="32971">MPFNKKYIPQKQRIRILIIIKIVFLVSVNYMSSLGRYIEKKSNFDRRFNECFNRLLAKHGTQVNGKYQRQGQDLYDGKMNKTIKDDMPNYEYLKKGINDLDTYKKDYKRRHDKKKGLARLDCYYEKKVFDKIDYIHDLAKRMRNDRRTYKKYIYNKLAIPFIIFALLPFLVIIIPILFGGEAPKDRIVRWTLHDCKFKEKLGYCKLGFIHFSKGEIKAIGCSNVLFFLVLAIIFLLIVIYIFIKIIKYEKLKVGKGKMNRKEYINFCKEVFDLKK</sequence>
<dbReference type="EMBL" id="FLZR02000019">
    <property type="protein sequence ID" value="VUZ99919.1"/>
    <property type="molecule type" value="Genomic_DNA"/>
</dbReference>
<gene>
    <name evidence="3" type="ORF">PVP01_0006320</name>
    <name evidence="2" type="ORF">PVW1_140090100</name>
</gene>
<evidence type="ECO:0000313" key="3">
    <source>
        <dbReference type="EMBL" id="VUZ99919.1"/>
    </source>
</evidence>
<dbReference type="Proteomes" id="UP000220605">
    <property type="component" value="Unassembled WGS sequence"/>
</dbReference>
<dbReference type="VEuPathDB" id="PlasmoDB:PVP01_0006320"/>
<dbReference type="VEuPathDB" id="PlasmoDB:PVW1_140090100"/>
<keyword evidence="1" id="KW-0472">Membrane</keyword>
<dbReference type="Proteomes" id="UP000779233">
    <property type="component" value="Unassembled WGS sequence"/>
</dbReference>
<keyword evidence="1" id="KW-0812">Transmembrane</keyword>
<feature type="transmembrane region" description="Helical" evidence="1">
    <location>
        <begin position="12"/>
        <end position="31"/>
    </location>
</feature>
<evidence type="ECO:0000256" key="1">
    <source>
        <dbReference type="SAM" id="Phobius"/>
    </source>
</evidence>
<dbReference type="VEuPathDB" id="PlasmoDB:PVPAM_000035100"/>
<feature type="transmembrane region" description="Helical" evidence="1">
    <location>
        <begin position="224"/>
        <end position="243"/>
    </location>
</feature>
<dbReference type="VEuPathDB" id="PlasmoDB:PVX_146260"/>
<accession>A0A565A5I6</accession>
<feature type="transmembrane region" description="Helical" evidence="1">
    <location>
        <begin position="157"/>
        <end position="178"/>
    </location>
</feature>
<organism evidence="3">
    <name type="scientific">Plasmodium vivax</name>
    <name type="common">malaria parasite P. vivax</name>
    <dbReference type="NCBI Taxonomy" id="5855"/>
    <lineage>
        <taxon>Eukaryota</taxon>
        <taxon>Sar</taxon>
        <taxon>Alveolata</taxon>
        <taxon>Apicomplexa</taxon>
        <taxon>Aconoidasida</taxon>
        <taxon>Haemosporida</taxon>
        <taxon>Plasmodiidae</taxon>
        <taxon>Plasmodium</taxon>
        <taxon>Plasmodium (Plasmodium)</taxon>
    </lineage>
</organism>
<dbReference type="OrthoDB" id="10380844at2759"/>
<proteinExistence type="predicted"/>
<protein>
    <submittedName>
        <fullName evidence="2">(malaria parasite P. vivax) hypothetical protein</fullName>
    </submittedName>
</protein>
<dbReference type="AlphaFoldDB" id="A0A565A5I6"/>
<keyword evidence="1" id="KW-1133">Transmembrane helix</keyword>
<name>A0A565A5I6_PLAVI</name>
<reference evidence="3" key="1">
    <citation type="submission" date="2016-07" db="EMBL/GenBank/DDBJ databases">
        <authorList>
            <consortium name="Pathogen Informatics"/>
        </authorList>
    </citation>
    <scope>NUCLEOTIDE SEQUENCE</scope>
    <source>
        <strain evidence="2">PvW1</strain>
    </source>
</reference>
<dbReference type="Pfam" id="PF12420">
    <property type="entry name" value="DUF3671"/>
    <property type="match status" value="1"/>
</dbReference>
<evidence type="ECO:0000313" key="2">
    <source>
        <dbReference type="EMBL" id="CAG9472766.1"/>
    </source>
</evidence>
<dbReference type="InterPro" id="IPR022139">
    <property type="entry name" value="Fam-L/Fam-M-like_plasmodium"/>
</dbReference>
<dbReference type="EMBL" id="CAJZCX010000003">
    <property type="protein sequence ID" value="CAG9472766.1"/>
    <property type="molecule type" value="Genomic_DNA"/>
</dbReference>